<dbReference type="OrthoDB" id="158267at2"/>
<dbReference type="PROSITE" id="PS51257">
    <property type="entry name" value="PROKAR_LIPOPROTEIN"/>
    <property type="match status" value="1"/>
</dbReference>
<dbReference type="STRING" id="915059.NH26_18580"/>
<protein>
    <recommendedName>
        <fullName evidence="1">SGNH hydrolase-type esterase domain-containing protein</fullName>
    </recommendedName>
</protein>
<reference evidence="2 3" key="1">
    <citation type="journal article" date="2012" name="Int. J. Syst. Evol. Microbiol.">
        <title>Flammeovirga pacifica sp. nov., isolated from deep-sea sediment.</title>
        <authorList>
            <person name="Xu H."/>
            <person name="Fu Y."/>
            <person name="Yang N."/>
            <person name="Ding Z."/>
            <person name="Lai Q."/>
            <person name="Zeng R."/>
        </authorList>
    </citation>
    <scope>NUCLEOTIDE SEQUENCE [LARGE SCALE GENOMIC DNA]</scope>
    <source>
        <strain evidence="3">DSM 24597 / LMG 26175 / WPAGA1</strain>
    </source>
</reference>
<dbReference type="InterPro" id="IPR036514">
    <property type="entry name" value="SGNH_hydro_sf"/>
</dbReference>
<dbReference type="GO" id="GO:0004622">
    <property type="term" value="F:phosphatidylcholine lysophospholipase activity"/>
    <property type="evidence" value="ECO:0007669"/>
    <property type="project" value="TreeGrafter"/>
</dbReference>
<proteinExistence type="predicted"/>
<evidence type="ECO:0000259" key="1">
    <source>
        <dbReference type="Pfam" id="PF13472"/>
    </source>
</evidence>
<dbReference type="InterPro" id="IPR013830">
    <property type="entry name" value="SGNH_hydro"/>
</dbReference>
<organism evidence="2 3">
    <name type="scientific">Flammeovirga pacifica</name>
    <dbReference type="NCBI Taxonomy" id="915059"/>
    <lineage>
        <taxon>Bacteria</taxon>
        <taxon>Pseudomonadati</taxon>
        <taxon>Bacteroidota</taxon>
        <taxon>Cytophagia</taxon>
        <taxon>Cytophagales</taxon>
        <taxon>Flammeovirgaceae</taxon>
        <taxon>Flammeovirga</taxon>
    </lineage>
</organism>
<dbReference type="Gene3D" id="3.40.50.1110">
    <property type="entry name" value="SGNH hydrolase"/>
    <property type="match status" value="1"/>
</dbReference>
<sequence>MRHYFHLIYIILFIGSFGCKTEENIYRPIVSNSDTTAVVINEEIPEKELSFLALGDSYTIGASVIKADRWTEQLKVALEERQYSISDITYVAQSGWTTTNLINAINRADLEKKYDVVTLLIGVNNQFQRKDIQTFEQEYTALLNTAINFAGGTKNVIVLSIPDYGYTYSTPSTQISQEIDQYNTLKQNITINKGVKFYNITSTSRQVVERPELIASDGLHPSGIMYQLWVNQIIDDVKDQLKESITTE</sequence>
<gene>
    <name evidence="2" type="ORF">NH26_18580</name>
</gene>
<keyword evidence="3" id="KW-1185">Reference proteome</keyword>
<dbReference type="EMBL" id="JRYR02000001">
    <property type="protein sequence ID" value="OHX68211.1"/>
    <property type="molecule type" value="Genomic_DNA"/>
</dbReference>
<comment type="caution">
    <text evidence="2">The sequence shown here is derived from an EMBL/GenBank/DDBJ whole genome shotgun (WGS) entry which is preliminary data.</text>
</comment>
<dbReference type="Pfam" id="PF13472">
    <property type="entry name" value="Lipase_GDSL_2"/>
    <property type="match status" value="1"/>
</dbReference>
<dbReference type="PANTHER" id="PTHR30383:SF5">
    <property type="entry name" value="SGNH HYDROLASE-TYPE ESTERASE DOMAIN-CONTAINING PROTEIN"/>
    <property type="match status" value="1"/>
</dbReference>
<evidence type="ECO:0000313" key="3">
    <source>
        <dbReference type="Proteomes" id="UP000179797"/>
    </source>
</evidence>
<dbReference type="RefSeq" id="WP_044223448.1">
    <property type="nucleotide sequence ID" value="NZ_JRYR02000001.1"/>
</dbReference>
<accession>A0A1S1Z4P8</accession>
<evidence type="ECO:0000313" key="2">
    <source>
        <dbReference type="EMBL" id="OHX68211.1"/>
    </source>
</evidence>
<name>A0A1S1Z4P8_FLAPC</name>
<feature type="domain" description="SGNH hydrolase-type esterase" evidence="1">
    <location>
        <begin position="53"/>
        <end position="228"/>
    </location>
</feature>
<dbReference type="CDD" id="cd01832">
    <property type="entry name" value="SGNH_hydrolase_like_1"/>
    <property type="match status" value="1"/>
</dbReference>
<dbReference type="Proteomes" id="UP000179797">
    <property type="component" value="Unassembled WGS sequence"/>
</dbReference>
<dbReference type="PANTHER" id="PTHR30383">
    <property type="entry name" value="THIOESTERASE 1/PROTEASE 1/LYSOPHOSPHOLIPASE L1"/>
    <property type="match status" value="1"/>
</dbReference>
<dbReference type="InterPro" id="IPR051532">
    <property type="entry name" value="Ester_Hydrolysis_Enzymes"/>
</dbReference>
<dbReference type="AlphaFoldDB" id="A0A1S1Z4P8"/>
<dbReference type="SUPFAM" id="SSF52266">
    <property type="entry name" value="SGNH hydrolase"/>
    <property type="match status" value="1"/>
</dbReference>